<dbReference type="InterPro" id="IPR013324">
    <property type="entry name" value="RNA_pol_sigma_r3/r4-like"/>
</dbReference>
<evidence type="ECO:0000313" key="8">
    <source>
        <dbReference type="Proteomes" id="UP000471190"/>
    </source>
</evidence>
<dbReference type="InterPro" id="IPR013325">
    <property type="entry name" value="RNA_pol_sigma_r2"/>
</dbReference>
<dbReference type="Gene3D" id="1.25.40.10">
    <property type="entry name" value="Tetratricopeptide repeat domain"/>
    <property type="match status" value="1"/>
</dbReference>
<dbReference type="SUPFAM" id="SSF88659">
    <property type="entry name" value="Sigma3 and sigma4 domains of RNA polymerase sigma factors"/>
    <property type="match status" value="1"/>
</dbReference>
<dbReference type="Pfam" id="PF04542">
    <property type="entry name" value="Sigma70_r2"/>
    <property type="match status" value="1"/>
</dbReference>
<keyword evidence="1" id="KW-0677">Repeat</keyword>
<organism evidence="7 8">
    <name type="scientific">Rhizobium tropici</name>
    <dbReference type="NCBI Taxonomy" id="398"/>
    <lineage>
        <taxon>Bacteria</taxon>
        <taxon>Pseudomonadati</taxon>
        <taxon>Pseudomonadota</taxon>
        <taxon>Alphaproteobacteria</taxon>
        <taxon>Hyphomicrobiales</taxon>
        <taxon>Rhizobiaceae</taxon>
        <taxon>Rhizobium/Agrobacterium group</taxon>
        <taxon>Rhizobium</taxon>
    </lineage>
</organism>
<dbReference type="Pfam" id="PF08281">
    <property type="entry name" value="Sigma70_r4_2"/>
    <property type="match status" value="1"/>
</dbReference>
<evidence type="ECO:0000256" key="2">
    <source>
        <dbReference type="ARBA" id="ARBA00022803"/>
    </source>
</evidence>
<gene>
    <name evidence="6" type="ORF">GGD45_004189</name>
    <name evidence="7" type="ORF">GXW80_03280</name>
</gene>
<dbReference type="InterPro" id="IPR013249">
    <property type="entry name" value="RNA_pol_sigma70_r4_t2"/>
</dbReference>
<dbReference type="InterPro" id="IPR011990">
    <property type="entry name" value="TPR-like_helical_dom_sf"/>
</dbReference>
<dbReference type="GO" id="GO:0006352">
    <property type="term" value="P:DNA-templated transcription initiation"/>
    <property type="evidence" value="ECO:0007669"/>
    <property type="project" value="InterPro"/>
</dbReference>
<evidence type="ECO:0000313" key="6">
    <source>
        <dbReference type="EMBL" id="MBB6493758.1"/>
    </source>
</evidence>
<evidence type="ECO:0000313" key="9">
    <source>
        <dbReference type="Proteomes" id="UP000526625"/>
    </source>
</evidence>
<dbReference type="EMBL" id="JAADZA010000002">
    <property type="protein sequence ID" value="NEV10002.1"/>
    <property type="molecule type" value="Genomic_DNA"/>
</dbReference>
<dbReference type="GO" id="GO:0016987">
    <property type="term" value="F:sigma factor activity"/>
    <property type="evidence" value="ECO:0007669"/>
    <property type="project" value="InterPro"/>
</dbReference>
<dbReference type="Pfam" id="PF20239">
    <property type="entry name" value="DUF6596"/>
    <property type="match status" value="1"/>
</dbReference>
<dbReference type="EMBL" id="JACHBF010000012">
    <property type="protein sequence ID" value="MBB6493758.1"/>
    <property type="molecule type" value="Genomic_DNA"/>
</dbReference>
<keyword evidence="2" id="KW-0802">TPR repeat</keyword>
<dbReference type="Proteomes" id="UP000526625">
    <property type="component" value="Unassembled WGS sequence"/>
</dbReference>
<evidence type="ECO:0000256" key="1">
    <source>
        <dbReference type="ARBA" id="ARBA00022737"/>
    </source>
</evidence>
<dbReference type="Pfam" id="PF07719">
    <property type="entry name" value="TPR_2"/>
    <property type="match status" value="1"/>
</dbReference>
<dbReference type="SUPFAM" id="SSF88946">
    <property type="entry name" value="Sigma2 domain of RNA polymerase sigma factors"/>
    <property type="match status" value="1"/>
</dbReference>
<feature type="domain" description="DUF6596" evidence="5">
    <location>
        <begin position="212"/>
        <end position="311"/>
    </location>
</feature>
<dbReference type="InterPro" id="IPR013105">
    <property type="entry name" value="TPR_2"/>
</dbReference>
<dbReference type="PANTHER" id="PTHR47756:SF1">
    <property type="entry name" value="BLL0085 PROTEIN"/>
    <property type="match status" value="1"/>
</dbReference>
<reference evidence="7 8" key="1">
    <citation type="submission" date="2020-02" db="EMBL/GenBank/DDBJ databases">
        <title>Draft genome sequence of Rhizobium tropici.</title>
        <authorList>
            <person name="Khayi S."/>
            <person name="Jemo M."/>
        </authorList>
    </citation>
    <scope>NUCLEOTIDE SEQUENCE [LARGE SCALE GENOMIC DNA]</scope>
    <source>
        <strain evidence="7 8">A12</strain>
    </source>
</reference>
<evidence type="ECO:0000313" key="7">
    <source>
        <dbReference type="EMBL" id="NEV10002.1"/>
    </source>
</evidence>
<dbReference type="Gene3D" id="1.10.1740.10">
    <property type="match status" value="1"/>
</dbReference>
<dbReference type="RefSeq" id="WP_015340767.1">
    <property type="nucleotide sequence ID" value="NZ_JACHBF010000012.1"/>
</dbReference>
<feature type="domain" description="RNA polymerase sigma factor 70 region 4 type 2" evidence="4">
    <location>
        <begin position="146"/>
        <end position="194"/>
    </location>
</feature>
<dbReference type="PANTHER" id="PTHR47756">
    <property type="entry name" value="BLL6612 PROTEIN-RELATED"/>
    <property type="match status" value="1"/>
</dbReference>
<accession>A0A6P1C1F0</accession>
<evidence type="ECO:0000259" key="4">
    <source>
        <dbReference type="Pfam" id="PF08281"/>
    </source>
</evidence>
<dbReference type="InterPro" id="IPR007627">
    <property type="entry name" value="RNA_pol_sigma70_r2"/>
</dbReference>
<dbReference type="InterPro" id="IPR014284">
    <property type="entry name" value="RNA_pol_sigma-70_dom"/>
</dbReference>
<evidence type="ECO:0000259" key="5">
    <source>
        <dbReference type="Pfam" id="PF20239"/>
    </source>
</evidence>
<dbReference type="GO" id="GO:0003677">
    <property type="term" value="F:DNA binding"/>
    <property type="evidence" value="ECO:0007669"/>
    <property type="project" value="InterPro"/>
</dbReference>
<name>A0A6P1C1F0_RHITR</name>
<dbReference type="AlphaFoldDB" id="A0A6P1C1F0"/>
<dbReference type="NCBIfam" id="TIGR02937">
    <property type="entry name" value="sigma70-ECF"/>
    <property type="match status" value="1"/>
</dbReference>
<reference evidence="6 9" key="2">
    <citation type="submission" date="2020-08" db="EMBL/GenBank/DDBJ databases">
        <title>Genomic Encyclopedia of Type Strains, Phase IV (KMG-V): Genome sequencing to study the core and pangenomes of soil and plant-associated prokaryotes.</title>
        <authorList>
            <person name="Whitman W."/>
        </authorList>
    </citation>
    <scope>NUCLEOTIDE SEQUENCE [LARGE SCALE GENOMIC DNA]</scope>
    <source>
        <strain evidence="6 9">SEMIA 4059</strain>
    </source>
</reference>
<comment type="caution">
    <text evidence="7">The sequence shown here is derived from an EMBL/GenBank/DDBJ whole genome shotgun (WGS) entry which is preliminary data.</text>
</comment>
<dbReference type="Gene3D" id="1.10.10.10">
    <property type="entry name" value="Winged helix-like DNA-binding domain superfamily/Winged helix DNA-binding domain"/>
    <property type="match status" value="1"/>
</dbReference>
<protein>
    <submittedName>
        <fullName evidence="6 7">RNA polymerase sigma factor</fullName>
    </submittedName>
</protein>
<proteinExistence type="predicted"/>
<feature type="domain" description="RNA polymerase sigma-70 region 2" evidence="3">
    <location>
        <begin position="43"/>
        <end position="104"/>
    </location>
</feature>
<keyword evidence="9" id="KW-1185">Reference proteome</keyword>
<dbReference type="InterPro" id="IPR036388">
    <property type="entry name" value="WH-like_DNA-bd_sf"/>
</dbReference>
<evidence type="ECO:0000259" key="3">
    <source>
        <dbReference type="Pfam" id="PF04542"/>
    </source>
</evidence>
<dbReference type="Proteomes" id="UP000471190">
    <property type="component" value="Unassembled WGS sequence"/>
</dbReference>
<sequence>MPKVCATRSLKQGHDALDLSSGRAALKAAGAHQAILAVWRIEQPRLITSLARLLRDVPLAEDLTQEALIVALERWPKAGIPERPGAWLMTTAKHRALDHLRRRRMLDQKHEMIVREMEEDEQIMPDLDTPLDDDIGDEMLRLIFTACHPLISREARVALALRMICGLTTEEIARAFLVSEATIAQRIVRAKKTLSESGLSYETPHGEELSQRLASVLEVVYLIFNEGYTAARGENWMRLQLCSEALRLGRILTSVAPQEPEAHALLALMELNASRAAARTDADGNPILLLDQNRDRWDRLQIRRGLKALIRVHELGGAGGVYALQAAIIACHAKAGTADETDWRRIADLYAELALLVPSPIVELNRAVAIGMADGPEMALEIIDGLRDEPALKDYHLLPSVRGDLLYKLGRYDEARQAFETAAALAENQRERDLLLRRAAEAAGAEKN</sequence>
<dbReference type="InterPro" id="IPR046531">
    <property type="entry name" value="DUF6596"/>
</dbReference>